<feature type="signal peptide" evidence="2">
    <location>
        <begin position="1"/>
        <end position="29"/>
    </location>
</feature>
<dbReference type="Pfam" id="PF13505">
    <property type="entry name" value="OMP_b-brl"/>
    <property type="match status" value="1"/>
</dbReference>
<evidence type="ECO:0000313" key="5">
    <source>
        <dbReference type="Proteomes" id="UP001523550"/>
    </source>
</evidence>
<protein>
    <submittedName>
        <fullName evidence="4">Opacity protein-like surface antigen</fullName>
    </submittedName>
</protein>
<evidence type="ECO:0000256" key="2">
    <source>
        <dbReference type="SAM" id="SignalP"/>
    </source>
</evidence>
<dbReference type="Proteomes" id="UP001523550">
    <property type="component" value="Unassembled WGS sequence"/>
</dbReference>
<dbReference type="SUPFAM" id="SSF56925">
    <property type="entry name" value="OMPA-like"/>
    <property type="match status" value="1"/>
</dbReference>
<feature type="domain" description="Outer membrane protein beta-barrel" evidence="3">
    <location>
        <begin position="56"/>
        <end position="175"/>
    </location>
</feature>
<accession>A0ABT1GAF3</accession>
<gene>
    <name evidence="4" type="ORF">J2T60_002301</name>
</gene>
<sequence>MSRLAKYPQSLLLLSCLATSLLWSEAVDASFQLRAQQETTSTPAGTIRGTSLRGHWLASPGVPLGNGWFLRPGAEGAYGRFERGSREQRFWEAGGLGQLNYPGESVGFYVQGGLSYINMANRDDTVGAIFTSNDVVSQVEVGIRVHEGMRLDLGYRYRRYHDQNLSTRGFVLGLSF</sequence>
<dbReference type="EMBL" id="JALJYF010000002">
    <property type="protein sequence ID" value="MCP1728301.1"/>
    <property type="molecule type" value="Genomic_DNA"/>
</dbReference>
<keyword evidence="1 2" id="KW-0732">Signal</keyword>
<dbReference type="InterPro" id="IPR027385">
    <property type="entry name" value="Beta-barrel_OMP"/>
</dbReference>
<dbReference type="InterPro" id="IPR011250">
    <property type="entry name" value="OMP/PagP_B-barrel"/>
</dbReference>
<comment type="caution">
    <text evidence="4">The sequence shown here is derived from an EMBL/GenBank/DDBJ whole genome shotgun (WGS) entry which is preliminary data.</text>
</comment>
<evidence type="ECO:0000259" key="3">
    <source>
        <dbReference type="Pfam" id="PF13505"/>
    </source>
</evidence>
<evidence type="ECO:0000313" key="4">
    <source>
        <dbReference type="EMBL" id="MCP1728301.1"/>
    </source>
</evidence>
<reference evidence="4 5" key="1">
    <citation type="submission" date="2022-03" db="EMBL/GenBank/DDBJ databases">
        <title>Genomic Encyclopedia of Type Strains, Phase III (KMG-III): the genomes of soil and plant-associated and newly described type strains.</title>
        <authorList>
            <person name="Whitman W."/>
        </authorList>
    </citation>
    <scope>NUCLEOTIDE SEQUENCE [LARGE SCALE GENOMIC DNA]</scope>
    <source>
        <strain evidence="4 5">BSker1</strain>
    </source>
</reference>
<evidence type="ECO:0000256" key="1">
    <source>
        <dbReference type="ARBA" id="ARBA00022729"/>
    </source>
</evidence>
<organism evidence="4 5">
    <name type="scientific">Natronospira proteinivora</name>
    <dbReference type="NCBI Taxonomy" id="1807133"/>
    <lineage>
        <taxon>Bacteria</taxon>
        <taxon>Pseudomonadati</taxon>
        <taxon>Pseudomonadota</taxon>
        <taxon>Gammaproteobacteria</taxon>
        <taxon>Natronospirales</taxon>
        <taxon>Natronospiraceae</taxon>
        <taxon>Natronospira</taxon>
    </lineage>
</organism>
<dbReference type="RefSeq" id="WP_253450165.1">
    <property type="nucleotide sequence ID" value="NZ_JALJYF010000002.1"/>
</dbReference>
<name>A0ABT1GAF3_9GAMM</name>
<feature type="chain" id="PRO_5045605950" evidence="2">
    <location>
        <begin position="30"/>
        <end position="176"/>
    </location>
</feature>
<keyword evidence="5" id="KW-1185">Reference proteome</keyword>
<proteinExistence type="predicted"/>